<comment type="caution">
    <text evidence="2">The sequence shown here is derived from an EMBL/GenBank/DDBJ whole genome shotgun (WGS) entry which is preliminary data.</text>
</comment>
<evidence type="ECO:0000313" key="2">
    <source>
        <dbReference type="EMBL" id="CCA75103.1"/>
    </source>
</evidence>
<reference evidence="2 3" key="1">
    <citation type="journal article" date="2011" name="PLoS Pathog.">
        <title>Endophytic Life Strategies Decoded by Genome and Transcriptome Analyses of the Mutualistic Root Symbiont Piriformospora indica.</title>
        <authorList>
            <person name="Zuccaro A."/>
            <person name="Lahrmann U."/>
            <person name="Guldener U."/>
            <person name="Langen G."/>
            <person name="Pfiffi S."/>
            <person name="Biedenkopf D."/>
            <person name="Wong P."/>
            <person name="Samans B."/>
            <person name="Grimm C."/>
            <person name="Basiewicz M."/>
            <person name="Murat C."/>
            <person name="Martin F."/>
            <person name="Kogel K.H."/>
        </authorList>
    </citation>
    <scope>NUCLEOTIDE SEQUENCE [LARGE SCALE GENOMIC DNA]</scope>
    <source>
        <strain evidence="2 3">DSM 11827</strain>
    </source>
</reference>
<dbReference type="Proteomes" id="UP000007148">
    <property type="component" value="Unassembled WGS sequence"/>
</dbReference>
<accession>G4TUW0</accession>
<evidence type="ECO:0000313" key="3">
    <source>
        <dbReference type="Proteomes" id="UP000007148"/>
    </source>
</evidence>
<dbReference type="AlphaFoldDB" id="G4TUW0"/>
<keyword evidence="3" id="KW-1185">Reference proteome</keyword>
<name>G4TUW0_SERID</name>
<dbReference type="eggNOG" id="ENOG502SUBD">
    <property type="taxonomic scope" value="Eukaryota"/>
</dbReference>
<feature type="region of interest" description="Disordered" evidence="1">
    <location>
        <begin position="519"/>
        <end position="538"/>
    </location>
</feature>
<dbReference type="EMBL" id="CAFZ01000398">
    <property type="protein sequence ID" value="CCA75103.1"/>
    <property type="molecule type" value="Genomic_DNA"/>
</dbReference>
<dbReference type="HOGENOM" id="CLU_503595_0_0_1"/>
<organism evidence="2 3">
    <name type="scientific">Serendipita indica (strain DSM 11827)</name>
    <name type="common">Root endophyte fungus</name>
    <name type="synonym">Piriformospora indica</name>
    <dbReference type="NCBI Taxonomy" id="1109443"/>
    <lineage>
        <taxon>Eukaryota</taxon>
        <taxon>Fungi</taxon>
        <taxon>Dikarya</taxon>
        <taxon>Basidiomycota</taxon>
        <taxon>Agaricomycotina</taxon>
        <taxon>Agaricomycetes</taxon>
        <taxon>Sebacinales</taxon>
        <taxon>Serendipitaceae</taxon>
        <taxon>Serendipita</taxon>
    </lineage>
</organism>
<dbReference type="InterPro" id="IPR011990">
    <property type="entry name" value="TPR-like_helical_dom_sf"/>
</dbReference>
<protein>
    <submittedName>
        <fullName evidence="2">Uncharacterized protein</fullName>
    </submittedName>
</protein>
<dbReference type="OrthoDB" id="185373at2759"/>
<evidence type="ECO:0000256" key="1">
    <source>
        <dbReference type="SAM" id="MobiDB-lite"/>
    </source>
</evidence>
<proteinExistence type="predicted"/>
<sequence length="538" mass="61924">MASSLSRSVRANAPFHFAAPIPRSAPSLVRHAHGLTRTRLSGRQGSPNDRLALSRLWFFSQFFKGWKPATVYSFTISHLNKPRRIPWRIRSRFYILMIRELLNRKQWVLAYKLHARMTAERVEGANALLPELVMASRFMPAKSPEVDEIIARYADHVREPDDQLLKLLIARLVRQRGSMEAISHVFKSIKERKGESWTPGWEICSLMAQAEAQSGSIKSARRWFEQARDQIGNYKWAPSWQKEAIHVKLQIAYTRFLLGLSERHGRALLNVLKKMEYDQVLPERILINKLIAKAASHGRADGAFALYRAMKFSNPPIPGNKHTFYHLFSASTYAVRDRWLLEMGGRRLYRDMTRQHLSNTNHAPHKPSNVFDCFTLNAALRFFLRNRDYAAATVTMRTFPVCNIRPTQKTQEDVIESIVSRIKQEIMNASPEPLLWADRMLGEVIRLWHWDHEQRISIVEKLHRAVGHVTSSLTSTGVDLQLILALLRRAVLASESLWPGKDPELDKRTFAAVMEEASQDMLPRKGKHSPGWSMVTSR</sequence>
<dbReference type="InParanoid" id="G4TUW0"/>
<dbReference type="STRING" id="1109443.G4TUW0"/>
<gene>
    <name evidence="2" type="ORF">PIIN_09088</name>
</gene>
<dbReference type="Gene3D" id="1.25.40.10">
    <property type="entry name" value="Tetratricopeptide repeat domain"/>
    <property type="match status" value="1"/>
</dbReference>